<evidence type="ECO:0000313" key="4">
    <source>
        <dbReference type="Proteomes" id="UP001596105"/>
    </source>
</evidence>
<keyword evidence="1" id="KW-1133">Transmembrane helix</keyword>
<dbReference type="Pfam" id="PF19701">
    <property type="entry name" value="DUF6199"/>
    <property type="match status" value="1"/>
</dbReference>
<name>A0ABW0LTI8_9BACL</name>
<organism evidence="3 4">
    <name type="scientific">Cohnella suwonensis</name>
    <dbReference type="NCBI Taxonomy" id="696072"/>
    <lineage>
        <taxon>Bacteria</taxon>
        <taxon>Bacillati</taxon>
        <taxon>Bacillota</taxon>
        <taxon>Bacilli</taxon>
        <taxon>Bacillales</taxon>
        <taxon>Paenibacillaceae</taxon>
        <taxon>Cohnella</taxon>
    </lineage>
</organism>
<protein>
    <submittedName>
        <fullName evidence="3">DUF6199 family natural product biosynthesis protein</fullName>
    </submittedName>
</protein>
<dbReference type="RefSeq" id="WP_378082129.1">
    <property type="nucleotide sequence ID" value="NZ_JBHSMH010000025.1"/>
</dbReference>
<sequence length="78" mass="9061">MGVPPQLNVLSWIIFIFLCVWTGIALFATINPYYIWKITEGWKAFREPPRSYFIIRRIVSGVFALIGLSLLLLPHLLR</sequence>
<keyword evidence="1" id="KW-0472">Membrane</keyword>
<gene>
    <name evidence="3" type="ORF">ACFPPD_10495</name>
</gene>
<feature type="transmembrane region" description="Helical" evidence="1">
    <location>
        <begin position="12"/>
        <end position="36"/>
    </location>
</feature>
<dbReference type="Proteomes" id="UP001596105">
    <property type="component" value="Unassembled WGS sequence"/>
</dbReference>
<evidence type="ECO:0000256" key="1">
    <source>
        <dbReference type="SAM" id="Phobius"/>
    </source>
</evidence>
<comment type="caution">
    <text evidence="3">The sequence shown here is derived from an EMBL/GenBank/DDBJ whole genome shotgun (WGS) entry which is preliminary data.</text>
</comment>
<dbReference type="EMBL" id="JBHSMH010000025">
    <property type="protein sequence ID" value="MFC5469149.1"/>
    <property type="molecule type" value="Genomic_DNA"/>
</dbReference>
<evidence type="ECO:0000313" key="3">
    <source>
        <dbReference type="EMBL" id="MFC5469149.1"/>
    </source>
</evidence>
<keyword evidence="4" id="KW-1185">Reference proteome</keyword>
<feature type="transmembrane region" description="Helical" evidence="1">
    <location>
        <begin position="57"/>
        <end position="77"/>
    </location>
</feature>
<feature type="domain" description="DUF6199" evidence="2">
    <location>
        <begin position="17"/>
        <end position="73"/>
    </location>
</feature>
<accession>A0ABW0LTI8</accession>
<reference evidence="4" key="1">
    <citation type="journal article" date="2019" name="Int. J. Syst. Evol. Microbiol.">
        <title>The Global Catalogue of Microorganisms (GCM) 10K type strain sequencing project: providing services to taxonomists for standard genome sequencing and annotation.</title>
        <authorList>
            <consortium name="The Broad Institute Genomics Platform"/>
            <consortium name="The Broad Institute Genome Sequencing Center for Infectious Disease"/>
            <person name="Wu L."/>
            <person name="Ma J."/>
        </authorList>
    </citation>
    <scope>NUCLEOTIDE SEQUENCE [LARGE SCALE GENOMIC DNA]</scope>
    <source>
        <strain evidence="4">CCUG 57113</strain>
    </source>
</reference>
<proteinExistence type="predicted"/>
<evidence type="ECO:0000259" key="2">
    <source>
        <dbReference type="Pfam" id="PF19701"/>
    </source>
</evidence>
<keyword evidence="1" id="KW-0812">Transmembrane</keyword>
<dbReference type="InterPro" id="IPR045679">
    <property type="entry name" value="DUF6199"/>
</dbReference>